<feature type="transmembrane region" description="Helical" evidence="12">
    <location>
        <begin position="98"/>
        <end position="121"/>
    </location>
</feature>
<dbReference type="GO" id="GO:0062054">
    <property type="term" value="F:fluoride channel activity"/>
    <property type="evidence" value="ECO:0007669"/>
    <property type="project" value="UniProtKB-UniRule"/>
</dbReference>
<evidence type="ECO:0000256" key="5">
    <source>
        <dbReference type="ARBA" id="ARBA00022989"/>
    </source>
</evidence>
<dbReference type="OrthoDB" id="9806299at2"/>
<dbReference type="GO" id="GO:0005886">
    <property type="term" value="C:plasma membrane"/>
    <property type="evidence" value="ECO:0007669"/>
    <property type="project" value="UniProtKB-SubCell"/>
</dbReference>
<keyword evidence="7 12" id="KW-0406">Ion transport</keyword>
<keyword evidence="4 12" id="KW-0812">Transmembrane</keyword>
<comment type="catalytic activity">
    <reaction evidence="11">
        <text>fluoride(in) = fluoride(out)</text>
        <dbReference type="Rhea" id="RHEA:76159"/>
        <dbReference type="ChEBI" id="CHEBI:17051"/>
    </reaction>
    <physiologicalReaction direction="left-to-right" evidence="11">
        <dbReference type="Rhea" id="RHEA:76160"/>
    </physiologicalReaction>
</comment>
<keyword evidence="9 12" id="KW-0407">Ion channel</keyword>
<evidence type="ECO:0000256" key="6">
    <source>
        <dbReference type="ARBA" id="ARBA00023053"/>
    </source>
</evidence>
<comment type="function">
    <text evidence="12">Fluoride-specific ion channel. Important for reducing fluoride concentration in the cell, thus reducing its toxicity.</text>
</comment>
<dbReference type="NCBIfam" id="NF010794">
    <property type="entry name" value="PRK14198.1"/>
    <property type="match status" value="1"/>
</dbReference>
<dbReference type="STRING" id="1123029.SAMN02745172_04238"/>
<evidence type="ECO:0000256" key="1">
    <source>
        <dbReference type="ARBA" id="ARBA00004651"/>
    </source>
</evidence>
<gene>
    <name evidence="12" type="primary">fluC</name>
    <name evidence="12" type="synonym">crcB</name>
    <name evidence="13" type="ORF">SAMN02745172_04238</name>
</gene>
<dbReference type="PANTHER" id="PTHR28259:SF1">
    <property type="entry name" value="FLUORIDE EXPORT PROTEIN 1-RELATED"/>
    <property type="match status" value="1"/>
</dbReference>
<evidence type="ECO:0000256" key="10">
    <source>
        <dbReference type="ARBA" id="ARBA00035120"/>
    </source>
</evidence>
<keyword evidence="2 12" id="KW-1003">Cell membrane</keyword>
<feature type="binding site" evidence="12">
    <location>
        <position position="79"/>
    </location>
    <ligand>
        <name>Na(+)</name>
        <dbReference type="ChEBI" id="CHEBI:29101"/>
        <note>structural</note>
    </ligand>
</feature>
<reference evidence="13 14" key="1">
    <citation type="submission" date="2016-12" db="EMBL/GenBank/DDBJ databases">
        <authorList>
            <person name="Song W.-J."/>
            <person name="Kurnit D.M."/>
        </authorList>
    </citation>
    <scope>NUCLEOTIDE SEQUENCE [LARGE SCALE GENOMIC DNA]</scope>
    <source>
        <strain evidence="13 14">DSM 19599</strain>
    </source>
</reference>
<keyword evidence="12" id="KW-0813">Transport</keyword>
<comment type="activity regulation">
    <text evidence="12">Na(+) is not transported, but it plays an essential structural role and its presence is essential for fluoride channel function.</text>
</comment>
<comment type="subcellular location">
    <subcellularLocation>
        <location evidence="1 12">Cell membrane</location>
        <topology evidence="1 12">Multi-pass membrane protein</topology>
    </subcellularLocation>
</comment>
<dbReference type="HAMAP" id="MF_00454">
    <property type="entry name" value="FluC"/>
    <property type="match status" value="1"/>
</dbReference>
<evidence type="ECO:0000313" key="14">
    <source>
        <dbReference type="Proteomes" id="UP000186406"/>
    </source>
</evidence>
<dbReference type="AlphaFoldDB" id="A0A1M7ZRR1"/>
<evidence type="ECO:0000256" key="7">
    <source>
        <dbReference type="ARBA" id="ARBA00023065"/>
    </source>
</evidence>
<dbReference type="EMBL" id="FRXO01000015">
    <property type="protein sequence ID" value="SHO67557.1"/>
    <property type="molecule type" value="Genomic_DNA"/>
</dbReference>
<evidence type="ECO:0000256" key="4">
    <source>
        <dbReference type="ARBA" id="ARBA00022692"/>
    </source>
</evidence>
<dbReference type="GO" id="GO:0140114">
    <property type="term" value="P:cellular detoxification of fluoride"/>
    <property type="evidence" value="ECO:0007669"/>
    <property type="project" value="UniProtKB-UniRule"/>
</dbReference>
<evidence type="ECO:0000256" key="9">
    <source>
        <dbReference type="ARBA" id="ARBA00023303"/>
    </source>
</evidence>
<feature type="transmembrane region" description="Helical" evidence="12">
    <location>
        <begin position="69"/>
        <end position="92"/>
    </location>
</feature>
<dbReference type="Proteomes" id="UP000186406">
    <property type="component" value="Unassembled WGS sequence"/>
</dbReference>
<dbReference type="NCBIfam" id="NF010791">
    <property type="entry name" value="PRK14195.1"/>
    <property type="match status" value="1"/>
</dbReference>
<keyword evidence="14" id="KW-1185">Reference proteome</keyword>
<dbReference type="PANTHER" id="PTHR28259">
    <property type="entry name" value="FLUORIDE EXPORT PROTEIN 1-RELATED"/>
    <property type="match status" value="1"/>
</dbReference>
<protein>
    <recommendedName>
        <fullName evidence="12">Fluoride-specific ion channel FluC</fullName>
    </recommendedName>
</protein>
<organism evidence="13 14">
    <name type="scientific">Pseudoxanthobacter soli DSM 19599</name>
    <dbReference type="NCBI Taxonomy" id="1123029"/>
    <lineage>
        <taxon>Bacteria</taxon>
        <taxon>Pseudomonadati</taxon>
        <taxon>Pseudomonadota</taxon>
        <taxon>Alphaproteobacteria</taxon>
        <taxon>Hyphomicrobiales</taxon>
        <taxon>Segnochrobactraceae</taxon>
        <taxon>Pseudoxanthobacter</taxon>
    </lineage>
</organism>
<dbReference type="RefSeq" id="WP_073632479.1">
    <property type="nucleotide sequence ID" value="NZ_FRXO01000015.1"/>
</dbReference>
<sequence>MSDAMLVFVGGGLGALVRYYVGMFAMKTFGMAFPWGTFFINITGSFIMGAVISWLAFQEPTASKWFRVFFTTGVLGGYTTFSTFSLDSFVLWERGELMLAAAYVLGSVVLSLLAVAAGMLGGRMLFQ</sequence>
<dbReference type="Pfam" id="PF02537">
    <property type="entry name" value="CRCB"/>
    <property type="match status" value="1"/>
</dbReference>
<dbReference type="NCBIfam" id="TIGR00494">
    <property type="entry name" value="crcB"/>
    <property type="match status" value="1"/>
</dbReference>
<evidence type="ECO:0000256" key="8">
    <source>
        <dbReference type="ARBA" id="ARBA00023136"/>
    </source>
</evidence>
<keyword evidence="6 12" id="KW-0915">Sodium</keyword>
<feature type="transmembrane region" description="Helical" evidence="12">
    <location>
        <begin position="7"/>
        <end position="26"/>
    </location>
</feature>
<dbReference type="InterPro" id="IPR003691">
    <property type="entry name" value="FluC"/>
</dbReference>
<keyword evidence="3" id="KW-0997">Cell inner membrane</keyword>
<evidence type="ECO:0000256" key="11">
    <source>
        <dbReference type="ARBA" id="ARBA00035585"/>
    </source>
</evidence>
<accession>A0A1M7ZRR1</accession>
<name>A0A1M7ZRR1_9HYPH</name>
<evidence type="ECO:0000256" key="3">
    <source>
        <dbReference type="ARBA" id="ARBA00022519"/>
    </source>
</evidence>
<keyword evidence="12" id="KW-0479">Metal-binding</keyword>
<feature type="binding site" evidence="12">
    <location>
        <position position="76"/>
    </location>
    <ligand>
        <name>Na(+)</name>
        <dbReference type="ChEBI" id="CHEBI:29101"/>
        <note>structural</note>
    </ligand>
</feature>
<feature type="transmembrane region" description="Helical" evidence="12">
    <location>
        <begin position="38"/>
        <end position="57"/>
    </location>
</feature>
<evidence type="ECO:0000256" key="12">
    <source>
        <dbReference type="HAMAP-Rule" id="MF_00454"/>
    </source>
</evidence>
<proteinExistence type="inferred from homology"/>
<evidence type="ECO:0000313" key="13">
    <source>
        <dbReference type="EMBL" id="SHO67557.1"/>
    </source>
</evidence>
<comment type="similarity">
    <text evidence="10 12">Belongs to the fluoride channel Fluc/FEX (TC 1.A.43) family.</text>
</comment>
<keyword evidence="5 12" id="KW-1133">Transmembrane helix</keyword>
<evidence type="ECO:0000256" key="2">
    <source>
        <dbReference type="ARBA" id="ARBA00022475"/>
    </source>
</evidence>
<dbReference type="GO" id="GO:0046872">
    <property type="term" value="F:metal ion binding"/>
    <property type="evidence" value="ECO:0007669"/>
    <property type="project" value="UniProtKB-KW"/>
</dbReference>
<keyword evidence="8 12" id="KW-0472">Membrane</keyword>